<keyword evidence="1" id="KW-0547">Nucleotide-binding</keyword>
<dbReference type="GO" id="GO:0005737">
    <property type="term" value="C:cytoplasm"/>
    <property type="evidence" value="ECO:0007669"/>
    <property type="project" value="TreeGrafter"/>
</dbReference>
<proteinExistence type="predicted"/>
<dbReference type="PANTHER" id="PTHR21621:SF0">
    <property type="entry name" value="BETA-CITRYLGLUTAMATE SYNTHASE B-RELATED"/>
    <property type="match status" value="1"/>
</dbReference>
<evidence type="ECO:0000256" key="1">
    <source>
        <dbReference type="PROSITE-ProRule" id="PRU00409"/>
    </source>
</evidence>
<dbReference type="GO" id="GO:0009432">
    <property type="term" value="P:SOS response"/>
    <property type="evidence" value="ECO:0007669"/>
    <property type="project" value="TreeGrafter"/>
</dbReference>
<keyword evidence="4" id="KW-1185">Reference proteome</keyword>
<evidence type="ECO:0000313" key="3">
    <source>
        <dbReference type="EMBL" id="GIH94145.1"/>
    </source>
</evidence>
<evidence type="ECO:0000313" key="4">
    <source>
        <dbReference type="Proteomes" id="UP000619788"/>
    </source>
</evidence>
<organism evidence="3 4">
    <name type="scientific">Planobispora siamensis</name>
    <dbReference type="NCBI Taxonomy" id="936338"/>
    <lineage>
        <taxon>Bacteria</taxon>
        <taxon>Bacillati</taxon>
        <taxon>Actinomycetota</taxon>
        <taxon>Actinomycetes</taxon>
        <taxon>Streptosporangiales</taxon>
        <taxon>Streptosporangiaceae</taxon>
        <taxon>Planobispora</taxon>
    </lineage>
</organism>
<dbReference type="GO" id="GO:0046872">
    <property type="term" value="F:metal ion binding"/>
    <property type="evidence" value="ECO:0007669"/>
    <property type="project" value="InterPro"/>
</dbReference>
<accession>A0A8J3WLZ0</accession>
<keyword evidence="1" id="KW-0067">ATP-binding</keyword>
<sequence length="359" mass="40047">MILILSDRRDDAVELVLPKLERRGARVTWWDPGDFPARGRLTAAFAGGGHRIVLDTGAERLDLSEVRAVWRRRPNAPAPGESVTEPSHRRHAIWQAEFLLDGVWELAPARWLPSRRDVERRAHNKIIHMAQAAALGFRVPETVYTNDPAELVPAYERAGGDLIAKQINSDEFTVDGADHRAYTTVLNRRHLTSRHRLQHEPVILQPYVPKAVELRVIVVGERVFAAEIDARASRTARDDWRHYDDDRVRYAAHRLPDALERACVELTASLGLTYGAIDLILTPDGEYTFLEINPNGAWGFVEQRAGLPVSEAIADWLVAADRAVDRAADNAVDRTAGDALDRTADHAAGDLADEKDGRS</sequence>
<protein>
    <recommendedName>
        <fullName evidence="2">ATP-grasp domain-containing protein</fullName>
    </recommendedName>
</protein>
<dbReference type="AlphaFoldDB" id="A0A8J3WLZ0"/>
<dbReference type="Gene3D" id="3.30.470.20">
    <property type="entry name" value="ATP-grasp fold, B domain"/>
    <property type="match status" value="1"/>
</dbReference>
<dbReference type="InterPro" id="IPR048936">
    <property type="entry name" value="MvdD-like_ATPgrasp"/>
</dbReference>
<dbReference type="RefSeq" id="WP_204066272.1">
    <property type="nucleotide sequence ID" value="NZ_BOOJ01000037.1"/>
</dbReference>
<comment type="caution">
    <text evidence="3">The sequence shown here is derived from an EMBL/GenBank/DDBJ whole genome shotgun (WGS) entry which is preliminary data.</text>
</comment>
<dbReference type="GO" id="GO:0018169">
    <property type="term" value="F:ribosomal S6-glutamic acid ligase activity"/>
    <property type="evidence" value="ECO:0007669"/>
    <property type="project" value="TreeGrafter"/>
</dbReference>
<gene>
    <name evidence="3" type="ORF">Psi01_47750</name>
</gene>
<feature type="domain" description="ATP-grasp" evidence="2">
    <location>
        <begin position="129"/>
        <end position="318"/>
    </location>
</feature>
<reference evidence="3 4" key="1">
    <citation type="submission" date="2021-01" db="EMBL/GenBank/DDBJ databases">
        <title>Whole genome shotgun sequence of Planobispora siamensis NBRC 107568.</title>
        <authorList>
            <person name="Komaki H."/>
            <person name="Tamura T."/>
        </authorList>
    </citation>
    <scope>NUCLEOTIDE SEQUENCE [LARGE SCALE GENOMIC DNA]</scope>
    <source>
        <strain evidence="3 4">NBRC 107568</strain>
    </source>
</reference>
<dbReference type="Proteomes" id="UP000619788">
    <property type="component" value="Unassembled WGS sequence"/>
</dbReference>
<dbReference type="SUPFAM" id="SSF56059">
    <property type="entry name" value="Glutathione synthetase ATP-binding domain-like"/>
    <property type="match status" value="1"/>
</dbReference>
<evidence type="ECO:0000259" key="2">
    <source>
        <dbReference type="PROSITE" id="PS50975"/>
    </source>
</evidence>
<dbReference type="EMBL" id="BOOJ01000037">
    <property type="protein sequence ID" value="GIH94145.1"/>
    <property type="molecule type" value="Genomic_DNA"/>
</dbReference>
<name>A0A8J3WLZ0_9ACTN</name>
<dbReference type="InterPro" id="IPR011761">
    <property type="entry name" value="ATP-grasp"/>
</dbReference>
<dbReference type="PROSITE" id="PS50975">
    <property type="entry name" value="ATP_GRASP"/>
    <property type="match status" value="1"/>
</dbReference>
<dbReference type="PANTHER" id="PTHR21621">
    <property type="entry name" value="RIBOSOMAL PROTEIN S6 MODIFICATION PROTEIN"/>
    <property type="match status" value="1"/>
</dbReference>
<dbReference type="Pfam" id="PF21068">
    <property type="entry name" value="ATPgraspMvdD"/>
    <property type="match status" value="1"/>
</dbReference>
<dbReference type="GO" id="GO:0005524">
    <property type="term" value="F:ATP binding"/>
    <property type="evidence" value="ECO:0007669"/>
    <property type="project" value="UniProtKB-UniRule"/>
</dbReference>